<keyword evidence="2" id="KW-1185">Reference proteome</keyword>
<protein>
    <submittedName>
        <fullName evidence="1">Uncharacterized protein</fullName>
    </submittedName>
</protein>
<sequence>MATNKIFPSQSDVPKIFKEKPKKFMVKRKALPFTVNCEYCGFCMGIGNKYDAVKEEVGWESLFEIPIWRFQFNCYSCSAPFSIKTDPGRYDFILESSRVDSVATSMPKNSNA</sequence>
<organism evidence="1 2">
    <name type="scientific">Forsythia ovata</name>
    <dbReference type="NCBI Taxonomy" id="205694"/>
    <lineage>
        <taxon>Eukaryota</taxon>
        <taxon>Viridiplantae</taxon>
        <taxon>Streptophyta</taxon>
        <taxon>Embryophyta</taxon>
        <taxon>Tracheophyta</taxon>
        <taxon>Spermatophyta</taxon>
        <taxon>Magnoliopsida</taxon>
        <taxon>eudicotyledons</taxon>
        <taxon>Gunneridae</taxon>
        <taxon>Pentapetalae</taxon>
        <taxon>asterids</taxon>
        <taxon>lamiids</taxon>
        <taxon>Lamiales</taxon>
        <taxon>Oleaceae</taxon>
        <taxon>Forsythieae</taxon>
        <taxon>Forsythia</taxon>
    </lineage>
</organism>
<reference evidence="2" key="1">
    <citation type="submission" date="2024-07" db="EMBL/GenBank/DDBJ databases">
        <title>Two chromosome-level genome assemblies of Korean endemic species Abeliophyllum distichum and Forsythia ovata (Oleaceae).</title>
        <authorList>
            <person name="Jang H."/>
        </authorList>
    </citation>
    <scope>NUCLEOTIDE SEQUENCE [LARGE SCALE GENOMIC DNA]</scope>
</reference>
<dbReference type="EMBL" id="JBFOLJ010000004">
    <property type="protein sequence ID" value="KAL2543551.1"/>
    <property type="molecule type" value="Genomic_DNA"/>
</dbReference>
<dbReference type="Pfam" id="PF04502">
    <property type="entry name" value="Saf4_Yju2"/>
    <property type="match status" value="1"/>
</dbReference>
<accession>A0ABD1W1Q9</accession>
<evidence type="ECO:0000313" key="1">
    <source>
        <dbReference type="EMBL" id="KAL2543551.1"/>
    </source>
</evidence>
<proteinExistence type="predicted"/>
<dbReference type="AlphaFoldDB" id="A0ABD1W1Q9"/>
<dbReference type="InterPro" id="IPR007590">
    <property type="entry name" value="Saf4/Yju2"/>
</dbReference>
<gene>
    <name evidence="1" type="ORF">Fot_12784</name>
</gene>
<dbReference type="PANTHER" id="PTHR12111">
    <property type="entry name" value="SPLICING FACTOR YJU2"/>
    <property type="match status" value="1"/>
</dbReference>
<evidence type="ECO:0000313" key="2">
    <source>
        <dbReference type="Proteomes" id="UP001604277"/>
    </source>
</evidence>
<comment type="caution">
    <text evidence="1">The sequence shown here is derived from an EMBL/GenBank/DDBJ whole genome shotgun (WGS) entry which is preliminary data.</text>
</comment>
<name>A0ABD1W1Q9_9LAMI</name>
<dbReference type="Proteomes" id="UP001604277">
    <property type="component" value="Unassembled WGS sequence"/>
</dbReference>